<accession>A0A533I7N6</accession>
<keyword evidence="1" id="KW-0560">Oxidoreductase</keyword>
<dbReference type="Gene3D" id="3.40.50.720">
    <property type="entry name" value="NAD(P)-binding Rossmann-like Domain"/>
    <property type="match status" value="1"/>
</dbReference>
<sequence length="383" mass="42211">MKGKRMTTIHWVQAGPDALFGLQRLIRKEPGRIRVWTRDGQLLEGIDAGIQTGFDLDALGAAIQPGDVIVAPRPTEVAIARLAMAHGAHLAVGWHMSEQLRNAGRNAAEKGLTVLAEAGMVPGIEHLMARDLVNHYRQAAQPDDVLHFTCYGGGMPKYPDNFRHKFNTSPLSLLNALATPTTWIGDGKPQRADFPFDVIRDHDLNLPTPERHQVYPHYDVAPYLDAYGFDPDWTIATAERGAIRLKGWNAGWAGVFARIRETGKDAPALRALARELWRDHPFIAGEADRAVLSVSLRAESNGKTRWHREWVMDASGGRNGSARFRLNSLMLALAAGAITDGGIGPGLHIGVTDPELIANWLIEVTHEAGYSRLINHMREHEEA</sequence>
<dbReference type="PANTHER" id="PTHR11133">
    <property type="entry name" value="SACCHAROPINE DEHYDROGENASE"/>
    <property type="match status" value="1"/>
</dbReference>
<dbReference type="Proteomes" id="UP000315344">
    <property type="component" value="Unassembled WGS sequence"/>
</dbReference>
<gene>
    <name evidence="3" type="ORF">DI616_09635</name>
</gene>
<comment type="caution">
    <text evidence="3">The sequence shown here is derived from an EMBL/GenBank/DDBJ whole genome shotgun (WGS) entry which is preliminary data.</text>
</comment>
<dbReference type="InterPro" id="IPR032095">
    <property type="entry name" value="Sacchrp_dh-like_C"/>
</dbReference>
<evidence type="ECO:0000313" key="3">
    <source>
        <dbReference type="EMBL" id="TKW66741.1"/>
    </source>
</evidence>
<name>A0A533I7N6_PARDE</name>
<dbReference type="GO" id="GO:0004753">
    <property type="term" value="F:saccharopine dehydrogenase activity"/>
    <property type="evidence" value="ECO:0007669"/>
    <property type="project" value="TreeGrafter"/>
</dbReference>
<evidence type="ECO:0000259" key="2">
    <source>
        <dbReference type="Pfam" id="PF16653"/>
    </source>
</evidence>
<dbReference type="SUPFAM" id="SSF55347">
    <property type="entry name" value="Glyceraldehyde-3-phosphate dehydrogenase-like, C-terminal domain"/>
    <property type="match status" value="1"/>
</dbReference>
<dbReference type="PANTHER" id="PTHR11133:SF22">
    <property type="entry name" value="ALPHA-AMINOADIPIC SEMIALDEHYDE SYNTHASE, MITOCHONDRIAL"/>
    <property type="match status" value="1"/>
</dbReference>
<protein>
    <recommendedName>
        <fullName evidence="2">Saccharopine dehydrogenase-like C-terminal domain-containing protein</fullName>
    </recommendedName>
</protein>
<feature type="domain" description="Saccharopine dehydrogenase-like C-terminal" evidence="2">
    <location>
        <begin position="119"/>
        <end position="364"/>
    </location>
</feature>
<dbReference type="GO" id="GO:0019878">
    <property type="term" value="P:lysine biosynthetic process via aminoadipic acid"/>
    <property type="evidence" value="ECO:0007669"/>
    <property type="project" value="TreeGrafter"/>
</dbReference>
<dbReference type="InterPro" id="IPR051168">
    <property type="entry name" value="AASS"/>
</dbReference>
<reference evidence="3 4" key="1">
    <citation type="journal article" date="2017" name="Nat. Commun.">
        <title>In situ click chemistry generation of cyclooxygenase-2 inhibitors.</title>
        <authorList>
            <person name="Bhardwaj A."/>
            <person name="Kaur J."/>
            <person name="Wuest M."/>
            <person name="Wuest F."/>
        </authorList>
    </citation>
    <scope>NUCLEOTIDE SEQUENCE [LARGE SCALE GENOMIC DNA]</scope>
    <source>
        <strain evidence="3">S2_012_000_R3_94</strain>
    </source>
</reference>
<dbReference type="AlphaFoldDB" id="A0A533I7N6"/>
<dbReference type="GO" id="GO:0005737">
    <property type="term" value="C:cytoplasm"/>
    <property type="evidence" value="ECO:0007669"/>
    <property type="project" value="TreeGrafter"/>
</dbReference>
<dbReference type="Gene3D" id="3.30.360.10">
    <property type="entry name" value="Dihydrodipicolinate Reductase, domain 2"/>
    <property type="match status" value="1"/>
</dbReference>
<organism evidence="3 4">
    <name type="scientific">Paracoccus denitrificans</name>
    <dbReference type="NCBI Taxonomy" id="266"/>
    <lineage>
        <taxon>Bacteria</taxon>
        <taxon>Pseudomonadati</taxon>
        <taxon>Pseudomonadota</taxon>
        <taxon>Alphaproteobacteria</taxon>
        <taxon>Rhodobacterales</taxon>
        <taxon>Paracoccaceae</taxon>
        <taxon>Paracoccus</taxon>
    </lineage>
</organism>
<dbReference type="Pfam" id="PF16653">
    <property type="entry name" value="Sacchrp_dh_C"/>
    <property type="match status" value="1"/>
</dbReference>
<dbReference type="EMBL" id="VAFL01000006">
    <property type="protein sequence ID" value="TKW66741.1"/>
    <property type="molecule type" value="Genomic_DNA"/>
</dbReference>
<evidence type="ECO:0000313" key="4">
    <source>
        <dbReference type="Proteomes" id="UP000315344"/>
    </source>
</evidence>
<evidence type="ECO:0000256" key="1">
    <source>
        <dbReference type="ARBA" id="ARBA00023002"/>
    </source>
</evidence>
<proteinExistence type="predicted"/>